<dbReference type="AlphaFoldDB" id="A0A286RH59"/>
<dbReference type="Proteomes" id="UP000215086">
    <property type="component" value="Chromosome"/>
</dbReference>
<name>A0A286RH59_9BACT</name>
<reference evidence="1 2" key="1">
    <citation type="journal article" name="Front. Microbiol.">
        <title>Sugar Metabolism of the First Thermophilic Planctomycete Thermogutta terrifontis: Comparative Genomic and Transcriptomic Approaches.</title>
        <authorList>
            <person name="Elcheninov A.G."/>
            <person name="Menzel P."/>
            <person name="Gudbergsdottir S.R."/>
            <person name="Slesarev A.I."/>
            <person name="Kadnikov V.V."/>
            <person name="Krogh A."/>
            <person name="Bonch-Osmolovskaya E.A."/>
            <person name="Peng X."/>
            <person name="Kublanov I.V."/>
        </authorList>
    </citation>
    <scope>NUCLEOTIDE SEQUENCE [LARGE SCALE GENOMIC DNA]</scope>
    <source>
        <strain evidence="1 2">R1</strain>
    </source>
</reference>
<evidence type="ECO:0000313" key="2">
    <source>
        <dbReference type="Proteomes" id="UP000215086"/>
    </source>
</evidence>
<dbReference type="EMBL" id="CP018477">
    <property type="protein sequence ID" value="ASV75266.1"/>
    <property type="molecule type" value="Genomic_DNA"/>
</dbReference>
<organism evidence="1 2">
    <name type="scientific">Thermogutta terrifontis</name>
    <dbReference type="NCBI Taxonomy" id="1331910"/>
    <lineage>
        <taxon>Bacteria</taxon>
        <taxon>Pseudomonadati</taxon>
        <taxon>Planctomycetota</taxon>
        <taxon>Planctomycetia</taxon>
        <taxon>Pirellulales</taxon>
        <taxon>Thermoguttaceae</taxon>
        <taxon>Thermogutta</taxon>
    </lineage>
</organism>
<proteinExistence type="predicted"/>
<keyword evidence="2" id="KW-1185">Reference proteome</keyword>
<dbReference type="RefSeq" id="WP_095415384.1">
    <property type="nucleotide sequence ID" value="NZ_CP018477.1"/>
</dbReference>
<sequence length="138" mass="15315">MSVAVDKPKNRTADSLFPPDKYVNKPGVVVFAEHSTRLRDGTPVTYDREALEKIARNCNRRIEETGNYAAVCIGHTTLISRSSVSQSAFRRSIIHFYPPGTTSVSLQPDSPRKPIVGLPSSVWSIHFTDRATTAQLRC</sequence>
<evidence type="ECO:0000313" key="1">
    <source>
        <dbReference type="EMBL" id="ASV75266.1"/>
    </source>
</evidence>
<gene>
    <name evidence="1" type="ORF">THTE_2664</name>
</gene>
<dbReference type="KEGG" id="ttf:THTE_2664"/>
<accession>A0A286RH59</accession>
<protein>
    <submittedName>
        <fullName evidence="1">Uncharacterized protein</fullName>
    </submittedName>
</protein>